<dbReference type="PROSITE" id="PS00211">
    <property type="entry name" value="ABC_TRANSPORTER_1"/>
    <property type="match status" value="1"/>
</dbReference>
<keyword evidence="4" id="KW-0677">Repeat</keyword>
<dbReference type="AlphaFoldDB" id="A0A928KRU4"/>
<dbReference type="PANTHER" id="PTHR43790:SF3">
    <property type="entry name" value="D-ALLOSE IMPORT ATP-BINDING PROTEIN ALSA-RELATED"/>
    <property type="match status" value="1"/>
</dbReference>
<accession>A0A928KRU4</accession>
<dbReference type="InterPro" id="IPR017871">
    <property type="entry name" value="ABC_transporter-like_CS"/>
</dbReference>
<dbReference type="InterPro" id="IPR027417">
    <property type="entry name" value="P-loop_NTPase"/>
</dbReference>
<reference evidence="10" key="1">
    <citation type="submission" date="2019-04" db="EMBL/GenBank/DDBJ databases">
        <title>Evolution of Biomass-Degrading Anaerobic Consortia Revealed by Metagenomics.</title>
        <authorList>
            <person name="Peng X."/>
        </authorList>
    </citation>
    <scope>NUCLEOTIDE SEQUENCE</scope>
    <source>
        <strain evidence="10">SIG551</strain>
    </source>
</reference>
<dbReference type="Proteomes" id="UP000754750">
    <property type="component" value="Unassembled WGS sequence"/>
</dbReference>
<evidence type="ECO:0000256" key="7">
    <source>
        <dbReference type="ARBA" id="ARBA00022967"/>
    </source>
</evidence>
<dbReference type="CDD" id="cd03216">
    <property type="entry name" value="ABC_Carb_Monos_I"/>
    <property type="match status" value="1"/>
</dbReference>
<dbReference type="Gene3D" id="3.40.50.300">
    <property type="entry name" value="P-loop containing nucleotide triphosphate hydrolases"/>
    <property type="match status" value="2"/>
</dbReference>
<proteinExistence type="predicted"/>
<dbReference type="GO" id="GO:0016887">
    <property type="term" value="F:ATP hydrolysis activity"/>
    <property type="evidence" value="ECO:0007669"/>
    <property type="project" value="InterPro"/>
</dbReference>
<dbReference type="GO" id="GO:0005524">
    <property type="term" value="F:ATP binding"/>
    <property type="evidence" value="ECO:0007669"/>
    <property type="project" value="UniProtKB-KW"/>
</dbReference>
<dbReference type="Pfam" id="PF00005">
    <property type="entry name" value="ABC_tran"/>
    <property type="match status" value="2"/>
</dbReference>
<evidence type="ECO:0000256" key="8">
    <source>
        <dbReference type="ARBA" id="ARBA00023136"/>
    </source>
</evidence>
<sequence length="512" mass="57197">MAEEQTALELRHVTKLYAGTVALEDVSLTIRRGEVHGLIGKNGAGKSTLVGIISGLVAPSSGEIWINGQKYTSLSPITAKHQHISIITQEPQVIEESTVMENFFMPGYLDDKKVIDWSEMRRRAAEILDRAGFPIDVSVKMRNLSISERQLLLVIKACFVENAEIVIMDEVSASLSQKDQAILYRLIDDLISAGKTIVFISHHTEELLRVCDWVTVIRDGHNVGSVMREDLDKKKLASLIVGSTNYDEQIMEDMSSMIREEEVFALKNFTSYGKFEHISLSVRMGEIVGLAGLRGSGRTELMKSVVGIDAYDDGTVWVAGSQKHYRSPAAARDDGVLYLTEEREAEGLIPIASIQKNLTVSILPRISRWGVLQTKKEEQLADDLIRTLDVKAFSRNQNIGQLSGGNKQKVLVGKIMAYTPLVCLLDEPTRGVDIEAKESILNTIHHELRKQSCVIITSPGVEDLIKICDRILVLYEGKIIDQFSREDFSEKEIYRAMQGEVIHIDEVRNNES</sequence>
<evidence type="ECO:0000256" key="2">
    <source>
        <dbReference type="ARBA" id="ARBA00022475"/>
    </source>
</evidence>
<dbReference type="RefSeq" id="WP_326840399.1">
    <property type="nucleotide sequence ID" value="NZ_JBKWRC010000017.1"/>
</dbReference>
<keyword evidence="7" id="KW-1278">Translocase</keyword>
<dbReference type="PANTHER" id="PTHR43790">
    <property type="entry name" value="CARBOHYDRATE TRANSPORT ATP-BINDING PROTEIN MG119-RELATED"/>
    <property type="match status" value="1"/>
</dbReference>
<dbReference type="InterPro" id="IPR003439">
    <property type="entry name" value="ABC_transporter-like_ATP-bd"/>
</dbReference>
<organism evidence="10 11">
    <name type="scientific">Faecalispora sporosphaeroides</name>
    <dbReference type="NCBI Taxonomy" id="1549"/>
    <lineage>
        <taxon>Bacteria</taxon>
        <taxon>Bacillati</taxon>
        <taxon>Bacillota</taxon>
        <taxon>Clostridia</taxon>
        <taxon>Eubacteriales</taxon>
        <taxon>Oscillospiraceae</taxon>
        <taxon>Faecalispora</taxon>
    </lineage>
</organism>
<comment type="caution">
    <text evidence="10">The sequence shown here is derived from an EMBL/GenBank/DDBJ whole genome shotgun (WGS) entry which is preliminary data.</text>
</comment>
<keyword evidence="2" id="KW-1003">Cell membrane</keyword>
<evidence type="ECO:0000313" key="10">
    <source>
        <dbReference type="EMBL" id="MBE6833543.1"/>
    </source>
</evidence>
<name>A0A928KRU4_9FIRM</name>
<evidence type="ECO:0000256" key="5">
    <source>
        <dbReference type="ARBA" id="ARBA00022741"/>
    </source>
</evidence>
<dbReference type="SMART" id="SM00382">
    <property type="entry name" value="AAA"/>
    <property type="match status" value="2"/>
</dbReference>
<keyword evidence="6 10" id="KW-0067">ATP-binding</keyword>
<keyword evidence="1" id="KW-0813">Transport</keyword>
<keyword evidence="3" id="KW-0762">Sugar transport</keyword>
<evidence type="ECO:0000259" key="9">
    <source>
        <dbReference type="PROSITE" id="PS50893"/>
    </source>
</evidence>
<dbReference type="CDD" id="cd03215">
    <property type="entry name" value="ABC_Carb_Monos_II"/>
    <property type="match status" value="1"/>
</dbReference>
<feature type="domain" description="ABC transporter" evidence="9">
    <location>
        <begin position="258"/>
        <end position="501"/>
    </location>
</feature>
<evidence type="ECO:0000256" key="6">
    <source>
        <dbReference type="ARBA" id="ARBA00022840"/>
    </source>
</evidence>
<keyword evidence="5" id="KW-0547">Nucleotide-binding</keyword>
<dbReference type="SUPFAM" id="SSF52540">
    <property type="entry name" value="P-loop containing nucleoside triphosphate hydrolases"/>
    <property type="match status" value="2"/>
</dbReference>
<keyword evidence="8" id="KW-0472">Membrane</keyword>
<feature type="domain" description="ABC transporter" evidence="9">
    <location>
        <begin position="8"/>
        <end position="244"/>
    </location>
</feature>
<evidence type="ECO:0000256" key="1">
    <source>
        <dbReference type="ARBA" id="ARBA00022448"/>
    </source>
</evidence>
<dbReference type="InterPro" id="IPR003593">
    <property type="entry name" value="AAA+_ATPase"/>
</dbReference>
<protein>
    <submittedName>
        <fullName evidence="10">Sugar ABC transporter ATP-binding protein</fullName>
    </submittedName>
</protein>
<evidence type="ECO:0000256" key="4">
    <source>
        <dbReference type="ARBA" id="ARBA00022737"/>
    </source>
</evidence>
<evidence type="ECO:0000313" key="11">
    <source>
        <dbReference type="Proteomes" id="UP000754750"/>
    </source>
</evidence>
<evidence type="ECO:0000256" key="3">
    <source>
        <dbReference type="ARBA" id="ARBA00022597"/>
    </source>
</evidence>
<dbReference type="InterPro" id="IPR050107">
    <property type="entry name" value="ABC_carbohydrate_import_ATPase"/>
</dbReference>
<dbReference type="EMBL" id="SVNY01000003">
    <property type="protein sequence ID" value="MBE6833543.1"/>
    <property type="molecule type" value="Genomic_DNA"/>
</dbReference>
<gene>
    <name evidence="10" type="ORF">E7512_08195</name>
</gene>
<dbReference type="PROSITE" id="PS50893">
    <property type="entry name" value="ABC_TRANSPORTER_2"/>
    <property type="match status" value="2"/>
</dbReference>